<accession>A0AAJ1CEI9</accession>
<feature type="domain" description="DUF6377" evidence="1">
    <location>
        <begin position="6"/>
        <end position="176"/>
    </location>
</feature>
<dbReference type="Proteomes" id="UP001205035">
    <property type="component" value="Unassembled WGS sequence"/>
</dbReference>
<sequence>MPAIATGALLLLAAVSLAFRQKHLIKQLRTQHAQTCARLHELSEQLAASSLRHETATRALSQANTIKDKYLRYYMQRSTFYINKLERHRTHLYKTALSFGQERLLRELRSPTPIEQEYKSFFHEFDRVFLSLYPDFVEKANALLRDGEQMKTPGLNTEFRLLAVIRLGITGNSEIAQFLHISINTVYTYRNRLRNAAKCPPAEFERRIMEIV</sequence>
<gene>
    <name evidence="2" type="ORF">NE651_08025</name>
</gene>
<dbReference type="RefSeq" id="WP_256128568.1">
    <property type="nucleotide sequence ID" value="NZ_DAWDXQ010000015.1"/>
</dbReference>
<evidence type="ECO:0000313" key="2">
    <source>
        <dbReference type="EMBL" id="MCQ5082836.1"/>
    </source>
</evidence>
<comment type="caution">
    <text evidence="2">The sequence shown here is derived from an EMBL/GenBank/DDBJ whole genome shotgun (WGS) entry which is preliminary data.</text>
</comment>
<dbReference type="AlphaFoldDB" id="A0AAJ1CEI9"/>
<proteinExistence type="predicted"/>
<dbReference type="EMBL" id="JANGBQ010000009">
    <property type="protein sequence ID" value="MCQ5082836.1"/>
    <property type="molecule type" value="Genomic_DNA"/>
</dbReference>
<evidence type="ECO:0000313" key="3">
    <source>
        <dbReference type="Proteomes" id="UP001205035"/>
    </source>
</evidence>
<dbReference type="InterPro" id="IPR045957">
    <property type="entry name" value="DUF6377"/>
</dbReference>
<reference evidence="2" key="1">
    <citation type="submission" date="2022-06" db="EMBL/GenBank/DDBJ databases">
        <title>Isolation of gut microbiota from human fecal samples.</title>
        <authorList>
            <person name="Pamer E.G."/>
            <person name="Barat B."/>
            <person name="Waligurski E."/>
            <person name="Medina S."/>
            <person name="Paddock L."/>
            <person name="Mostad J."/>
        </authorList>
    </citation>
    <scope>NUCLEOTIDE SEQUENCE</scope>
    <source>
        <strain evidence="2">DFI.6.22</strain>
    </source>
</reference>
<evidence type="ECO:0000259" key="1">
    <source>
        <dbReference type="Pfam" id="PF19904"/>
    </source>
</evidence>
<dbReference type="Pfam" id="PF19904">
    <property type="entry name" value="DUF6377"/>
    <property type="match status" value="1"/>
</dbReference>
<name>A0AAJ1CEI9_9BACT</name>
<organism evidence="2 3">
    <name type="scientific">Alistipes onderdonkii</name>
    <dbReference type="NCBI Taxonomy" id="328813"/>
    <lineage>
        <taxon>Bacteria</taxon>
        <taxon>Pseudomonadati</taxon>
        <taxon>Bacteroidota</taxon>
        <taxon>Bacteroidia</taxon>
        <taxon>Bacteroidales</taxon>
        <taxon>Rikenellaceae</taxon>
        <taxon>Alistipes</taxon>
    </lineage>
</organism>
<protein>
    <submittedName>
        <fullName evidence="2">DUF6377 domain-containing protein</fullName>
    </submittedName>
</protein>